<keyword evidence="6" id="KW-1185">Reference proteome</keyword>
<feature type="domain" description="GFO/IDH/MocA-like oxidoreductase" evidence="4">
    <location>
        <begin position="138"/>
        <end position="251"/>
    </location>
</feature>
<evidence type="ECO:0000313" key="5">
    <source>
        <dbReference type="EMBL" id="QUI25463.1"/>
    </source>
</evidence>
<dbReference type="SUPFAM" id="SSF55347">
    <property type="entry name" value="Glyceraldehyde-3-phosphate dehydrogenase-like, C-terminal domain"/>
    <property type="match status" value="1"/>
</dbReference>
<dbReference type="InterPro" id="IPR036291">
    <property type="entry name" value="NAD(P)-bd_dom_sf"/>
</dbReference>
<dbReference type="AlphaFoldDB" id="A0A8J8MQ98"/>
<name>A0A8J8MQ98_9FIRM</name>
<comment type="similarity">
    <text evidence="1">Belongs to the Gfo/Idh/MocA family.</text>
</comment>
<dbReference type="RefSeq" id="WP_212696167.1">
    <property type="nucleotide sequence ID" value="NZ_CP058649.1"/>
</dbReference>
<accession>A0A8J8MQ98</accession>
<evidence type="ECO:0000256" key="1">
    <source>
        <dbReference type="ARBA" id="ARBA00010928"/>
    </source>
</evidence>
<evidence type="ECO:0000259" key="4">
    <source>
        <dbReference type="Pfam" id="PF22725"/>
    </source>
</evidence>
<sequence length="345" mass="38173">MGKQFRVLQVGCGGISNSWLTALTGREDVIIAGLVDLHKNHAQDKKDKFNLSCPIYTDFEVAIEEIKPDLVIDNTIPEIHHRVVTTALNAGCHVFGEKPLADSIEHALDMVKTSATTNKSYAVMQNRRFLKDIRSFQSIIANQQIGALGFLGASFYIEAHFGGFRDLMDSPLILDMAIHTFDQARFISGCDPVSVYCHEFNPPGSWYKGNASAVCIFEMTNDVVFEYNGSWCAKGSVTSWECDWRAMGSTGAAGWDGKSLPWYETNSDPNNRFPSDYDKHVVDIKSNAATGHAGCIEDMMNALIKGVPAQTDCKDNIKSLAMVMAAIKSSQEQRKVYLHELIDLS</sequence>
<protein>
    <submittedName>
        <fullName evidence="5">Gfo/Idh/MocA family oxidoreductase</fullName>
    </submittedName>
</protein>
<dbReference type="PANTHER" id="PTHR43708">
    <property type="entry name" value="CONSERVED EXPRESSED OXIDOREDUCTASE (EUROFUNG)"/>
    <property type="match status" value="1"/>
</dbReference>
<dbReference type="EMBL" id="CP058649">
    <property type="protein sequence ID" value="QUI25463.1"/>
    <property type="molecule type" value="Genomic_DNA"/>
</dbReference>
<feature type="domain" description="Gfo/Idh/MocA-like oxidoreductase N-terminal" evidence="3">
    <location>
        <begin position="5"/>
        <end position="123"/>
    </location>
</feature>
<dbReference type="Pfam" id="PF22725">
    <property type="entry name" value="GFO_IDH_MocA_C3"/>
    <property type="match status" value="1"/>
</dbReference>
<dbReference type="PANTHER" id="PTHR43708:SF5">
    <property type="entry name" value="CONSERVED EXPRESSED OXIDOREDUCTASE (EUROFUNG)-RELATED"/>
    <property type="match status" value="1"/>
</dbReference>
<organism evidence="5 6">
    <name type="scientific">Vallitalea pronyensis</name>
    <dbReference type="NCBI Taxonomy" id="1348613"/>
    <lineage>
        <taxon>Bacteria</taxon>
        <taxon>Bacillati</taxon>
        <taxon>Bacillota</taxon>
        <taxon>Clostridia</taxon>
        <taxon>Lachnospirales</taxon>
        <taxon>Vallitaleaceae</taxon>
        <taxon>Vallitalea</taxon>
    </lineage>
</organism>
<dbReference type="SUPFAM" id="SSF51735">
    <property type="entry name" value="NAD(P)-binding Rossmann-fold domains"/>
    <property type="match status" value="1"/>
</dbReference>
<dbReference type="InterPro" id="IPR055170">
    <property type="entry name" value="GFO_IDH_MocA-like_dom"/>
</dbReference>
<keyword evidence="2" id="KW-0560">Oxidoreductase</keyword>
<dbReference type="GO" id="GO:0000166">
    <property type="term" value="F:nucleotide binding"/>
    <property type="evidence" value="ECO:0007669"/>
    <property type="project" value="InterPro"/>
</dbReference>
<dbReference type="KEGG" id="vpy:HZI73_25590"/>
<evidence type="ECO:0000313" key="6">
    <source>
        <dbReference type="Proteomes" id="UP000683246"/>
    </source>
</evidence>
<dbReference type="Gene3D" id="3.30.360.10">
    <property type="entry name" value="Dihydrodipicolinate Reductase, domain 2"/>
    <property type="match status" value="1"/>
</dbReference>
<dbReference type="Gene3D" id="3.40.50.720">
    <property type="entry name" value="NAD(P)-binding Rossmann-like Domain"/>
    <property type="match status" value="1"/>
</dbReference>
<reference evidence="5" key="1">
    <citation type="submission" date="2020-07" db="EMBL/GenBank/DDBJ databases">
        <title>Vallitalea pronyensis genome.</title>
        <authorList>
            <person name="Postec A."/>
        </authorList>
    </citation>
    <scope>NUCLEOTIDE SEQUENCE</scope>
    <source>
        <strain evidence="5">FatNI3</strain>
    </source>
</reference>
<gene>
    <name evidence="5" type="ORF">HZI73_25590</name>
</gene>
<dbReference type="GO" id="GO:0016491">
    <property type="term" value="F:oxidoreductase activity"/>
    <property type="evidence" value="ECO:0007669"/>
    <property type="project" value="UniProtKB-KW"/>
</dbReference>
<evidence type="ECO:0000256" key="2">
    <source>
        <dbReference type="ARBA" id="ARBA00023002"/>
    </source>
</evidence>
<evidence type="ECO:0000259" key="3">
    <source>
        <dbReference type="Pfam" id="PF01408"/>
    </source>
</evidence>
<proteinExistence type="inferred from homology"/>
<dbReference type="InterPro" id="IPR051317">
    <property type="entry name" value="Gfo/Idh/MocA_oxidoreduct"/>
</dbReference>
<dbReference type="Proteomes" id="UP000683246">
    <property type="component" value="Chromosome"/>
</dbReference>
<dbReference type="InterPro" id="IPR000683">
    <property type="entry name" value="Gfo/Idh/MocA-like_OxRdtase_N"/>
</dbReference>
<dbReference type="Pfam" id="PF01408">
    <property type="entry name" value="GFO_IDH_MocA"/>
    <property type="match status" value="1"/>
</dbReference>